<evidence type="ECO:0000313" key="4">
    <source>
        <dbReference type="Proteomes" id="UP000241093"/>
    </source>
</evidence>
<dbReference type="RefSeq" id="WP_107669780.1">
    <property type="nucleotide sequence ID" value="NZ_LAUU01000008.1"/>
</dbReference>
<gene>
    <name evidence="3" type="ORF">MLEAa_4620</name>
</gene>
<feature type="compositionally biased region" description="Low complexity" evidence="1">
    <location>
        <begin position="369"/>
        <end position="384"/>
    </location>
</feature>
<organism evidence="3 4">
    <name type="scientific">Mycoplasma leachii 06049</name>
    <dbReference type="NCBI Taxonomy" id="1188244"/>
    <lineage>
        <taxon>Bacteria</taxon>
        <taxon>Bacillati</taxon>
        <taxon>Mycoplasmatota</taxon>
        <taxon>Mollicutes</taxon>
        <taxon>Mycoplasmataceae</taxon>
        <taxon>Mycoplasma</taxon>
    </lineage>
</organism>
<dbReference type="EMBL" id="LAUU01000008">
    <property type="protein sequence ID" value="PTD31435.1"/>
    <property type="molecule type" value="Genomic_DNA"/>
</dbReference>
<protein>
    <submittedName>
        <fullName evidence="3">Putative transmembrane protein</fullName>
    </submittedName>
</protein>
<feature type="transmembrane region" description="Helical" evidence="2">
    <location>
        <begin position="387"/>
        <end position="409"/>
    </location>
</feature>
<proteinExistence type="predicted"/>
<accession>A0A2T4IA40</accession>
<sequence>MKKLLVLLSSSIFFSLTTLFIYVLNISIKDRFNNTIKGKYPKVDVSQLKIEIEIDRNYGAVDVVLSPKDSKSKYTGKSTIPCYKKYDINDKIEDFNLLHPKTIDINTKENILNILKKRNISKQLEIDFEIKNIKESSAILVGREFGDYYGETEIKFKSKKITLNSVIDNVKIRLTKLKDDEVIKIINNKYPSLKDIILSIIIDDQKKNITIKANENTRFYGSVVLSYDFDLLKPTLSPKKDELVSKSSTSSEVIKNKKSDESLLNKQILDKKTNKLVDSEMISDESQREKTSNQLSVPKKLPNEEKPKKIMLKSTSELSDHKKQFVEPMMDKELKQFGADKKNDYNTPVTDKSKSSSTTNSKIPQIPNKKISTSNKNSKSSGSKTSVIVGSTLGVGLIVGIGATGSWFYF</sequence>
<name>A0A2T4IA40_9MOLU</name>
<keyword evidence="2 3" id="KW-0812">Transmembrane</keyword>
<feature type="region of interest" description="Disordered" evidence="1">
    <location>
        <begin position="337"/>
        <end position="384"/>
    </location>
</feature>
<evidence type="ECO:0000313" key="3">
    <source>
        <dbReference type="EMBL" id="PTD31435.1"/>
    </source>
</evidence>
<evidence type="ECO:0000256" key="1">
    <source>
        <dbReference type="SAM" id="MobiDB-lite"/>
    </source>
</evidence>
<dbReference type="AlphaFoldDB" id="A0A2T4IA40"/>
<reference evidence="3 4" key="1">
    <citation type="submission" date="2015-04" db="EMBL/GenBank/DDBJ databases">
        <title>Genome sequence of Mycoplasma leachii strain 06049.</title>
        <authorList>
            <person name="Sirand-Pugnet P."/>
            <person name="Breton M."/>
            <person name="Dordet-Frisoni E."/>
            <person name="Baranowski E."/>
            <person name="Barre A."/>
            <person name="Couture C."/>
            <person name="Dupuy V."/>
            <person name="Gaurivaud P."/>
            <person name="Jacob D."/>
            <person name="Lemaitre C."/>
            <person name="Manso-Silvan L."/>
            <person name="Nikolski M."/>
            <person name="Nouvel L.-X."/>
            <person name="Poumarat F."/>
            <person name="Tardy F."/>
            <person name="Thebault P."/>
            <person name="Theil S."/>
            <person name="Citti C."/>
            <person name="Thiaucourt F."/>
            <person name="Blanchard A."/>
        </authorList>
    </citation>
    <scope>NUCLEOTIDE SEQUENCE [LARGE SCALE GENOMIC DNA]</scope>
    <source>
        <strain evidence="3 4">06049</strain>
    </source>
</reference>
<feature type="region of interest" description="Disordered" evidence="1">
    <location>
        <begin position="279"/>
        <end position="317"/>
    </location>
</feature>
<evidence type="ECO:0000256" key="2">
    <source>
        <dbReference type="SAM" id="Phobius"/>
    </source>
</evidence>
<dbReference type="Proteomes" id="UP000241093">
    <property type="component" value="Unassembled WGS sequence"/>
</dbReference>
<keyword evidence="2" id="KW-0472">Membrane</keyword>
<keyword evidence="2" id="KW-1133">Transmembrane helix</keyword>
<comment type="caution">
    <text evidence="3">The sequence shown here is derived from an EMBL/GenBank/DDBJ whole genome shotgun (WGS) entry which is preliminary data.</text>
</comment>